<keyword evidence="1" id="KW-0175">Coiled coil</keyword>
<keyword evidence="3" id="KW-1185">Reference proteome</keyword>
<accession>I0YZM3</accession>
<organism evidence="2 3">
    <name type="scientific">Coccomyxa subellipsoidea (strain C-169)</name>
    <name type="common">Green microalga</name>
    <dbReference type="NCBI Taxonomy" id="574566"/>
    <lineage>
        <taxon>Eukaryota</taxon>
        <taxon>Viridiplantae</taxon>
        <taxon>Chlorophyta</taxon>
        <taxon>core chlorophytes</taxon>
        <taxon>Trebouxiophyceae</taxon>
        <taxon>Trebouxiophyceae incertae sedis</taxon>
        <taxon>Coccomyxaceae</taxon>
        <taxon>Coccomyxa</taxon>
        <taxon>Coccomyxa subellipsoidea</taxon>
    </lineage>
</organism>
<protein>
    <submittedName>
        <fullName evidence="2">Uncharacterized protein</fullName>
    </submittedName>
</protein>
<feature type="coiled-coil region" evidence="1">
    <location>
        <begin position="15"/>
        <end position="58"/>
    </location>
</feature>
<dbReference type="KEGG" id="csl:COCSUDRAFT_53138"/>
<dbReference type="Proteomes" id="UP000007264">
    <property type="component" value="Unassembled WGS sequence"/>
</dbReference>
<reference evidence="2 3" key="1">
    <citation type="journal article" date="2012" name="Genome Biol.">
        <title>The genome of the polar eukaryotic microalga coccomyxa subellipsoidea reveals traits of cold adaptation.</title>
        <authorList>
            <person name="Blanc G."/>
            <person name="Agarkova I."/>
            <person name="Grimwood J."/>
            <person name="Kuo A."/>
            <person name="Brueggeman A."/>
            <person name="Dunigan D."/>
            <person name="Gurnon J."/>
            <person name="Ladunga I."/>
            <person name="Lindquist E."/>
            <person name="Lucas S."/>
            <person name="Pangilinan J."/>
            <person name="Proschold T."/>
            <person name="Salamov A."/>
            <person name="Schmutz J."/>
            <person name="Weeks D."/>
            <person name="Yamada T."/>
            <person name="Claverie J.M."/>
            <person name="Grigoriev I."/>
            <person name="Van Etten J."/>
            <person name="Lomsadze A."/>
            <person name="Borodovsky M."/>
        </authorList>
    </citation>
    <scope>NUCLEOTIDE SEQUENCE [LARGE SCALE GENOMIC DNA]</scope>
    <source>
        <strain evidence="2 3">C-169</strain>
    </source>
</reference>
<proteinExistence type="predicted"/>
<dbReference type="AlphaFoldDB" id="I0YZM3"/>
<dbReference type="GeneID" id="17041840"/>
<evidence type="ECO:0000313" key="2">
    <source>
        <dbReference type="EMBL" id="EIE23842.1"/>
    </source>
</evidence>
<evidence type="ECO:0000313" key="3">
    <source>
        <dbReference type="Proteomes" id="UP000007264"/>
    </source>
</evidence>
<sequence>MAQRTAAERAAHNERRRLVQEALQAQREKEAGEEAGARADLADRLAELRLRKQQQQQQPQLAEAA</sequence>
<dbReference type="EMBL" id="AGSI01000006">
    <property type="protein sequence ID" value="EIE23842.1"/>
    <property type="molecule type" value="Genomic_DNA"/>
</dbReference>
<evidence type="ECO:0000256" key="1">
    <source>
        <dbReference type="SAM" id="Coils"/>
    </source>
</evidence>
<dbReference type="RefSeq" id="XP_005648386.1">
    <property type="nucleotide sequence ID" value="XM_005648329.1"/>
</dbReference>
<comment type="caution">
    <text evidence="2">The sequence shown here is derived from an EMBL/GenBank/DDBJ whole genome shotgun (WGS) entry which is preliminary data.</text>
</comment>
<gene>
    <name evidence="2" type="ORF">COCSUDRAFT_53138</name>
</gene>
<name>I0YZM3_COCSC</name>